<reference evidence="1 2" key="1">
    <citation type="journal article" date="2014" name="PLoS ONE">
        <title>De novo Genome Assembly of the Fungal Plant Pathogen Pyrenophora semeniperda.</title>
        <authorList>
            <person name="Soliai M.M."/>
            <person name="Meyer S.E."/>
            <person name="Udall J.A."/>
            <person name="Elzinga D.E."/>
            <person name="Hermansen R.A."/>
            <person name="Bodily P.M."/>
            <person name="Hart A.A."/>
            <person name="Coleman C.E."/>
        </authorList>
    </citation>
    <scope>NUCLEOTIDE SEQUENCE [LARGE SCALE GENOMIC DNA]</scope>
    <source>
        <strain evidence="1 2">CCB06</strain>
        <tissue evidence="1">Mycelium</tissue>
    </source>
</reference>
<proteinExistence type="predicted"/>
<evidence type="ECO:0000313" key="2">
    <source>
        <dbReference type="Proteomes" id="UP000265663"/>
    </source>
</evidence>
<dbReference type="Proteomes" id="UP000265663">
    <property type="component" value="Unassembled WGS sequence"/>
</dbReference>
<evidence type="ECO:0000313" key="1">
    <source>
        <dbReference type="EMBL" id="RMZ66677.1"/>
    </source>
</evidence>
<sequence>MPLSFHYPVSHALGPKPKFFISTDACVLILQAFQLLSTLDDRNTANLKLGRQGALAICFQESAKLSFLPLPNVVSKVFSRCSEKVGGRLSSSLLCGVSMTCASRDDTVLGFAGLR</sequence>
<dbReference type="EMBL" id="KE747809">
    <property type="protein sequence ID" value="RMZ66677.1"/>
    <property type="molecule type" value="Genomic_DNA"/>
</dbReference>
<organism evidence="1 2">
    <name type="scientific">Pyrenophora seminiperda CCB06</name>
    <dbReference type="NCBI Taxonomy" id="1302712"/>
    <lineage>
        <taxon>Eukaryota</taxon>
        <taxon>Fungi</taxon>
        <taxon>Dikarya</taxon>
        <taxon>Ascomycota</taxon>
        <taxon>Pezizomycotina</taxon>
        <taxon>Dothideomycetes</taxon>
        <taxon>Pleosporomycetidae</taxon>
        <taxon>Pleosporales</taxon>
        <taxon>Pleosporineae</taxon>
        <taxon>Pleosporaceae</taxon>
        <taxon>Pyrenophora</taxon>
    </lineage>
</organism>
<keyword evidence="2" id="KW-1185">Reference proteome</keyword>
<accession>A0A3M7LWQ2</accession>
<name>A0A3M7LWQ2_9PLEO</name>
<protein>
    <submittedName>
        <fullName evidence="1">Uncharacterized protein</fullName>
    </submittedName>
</protein>
<gene>
    <name evidence="1" type="ORF">GMOD_00002036</name>
</gene>
<dbReference type="AlphaFoldDB" id="A0A3M7LWQ2"/>